<comment type="caution">
    <text evidence="7">The sequence shown here is derived from an EMBL/GenBank/DDBJ whole genome shotgun (WGS) entry which is preliminary data.</text>
</comment>
<evidence type="ECO:0000256" key="2">
    <source>
        <dbReference type="ARBA" id="ARBA00022525"/>
    </source>
</evidence>
<feature type="domain" description="Gram-positive cocci surface proteins LPxTG" evidence="6">
    <location>
        <begin position="363"/>
        <end position="393"/>
    </location>
</feature>
<reference evidence="7" key="1">
    <citation type="journal article" date="2021" name="PeerJ">
        <title>Extensive microbial diversity within the chicken gut microbiome revealed by metagenomics and culture.</title>
        <authorList>
            <person name="Gilroy R."/>
            <person name="Ravi A."/>
            <person name="Getino M."/>
            <person name="Pursley I."/>
            <person name="Horton D.L."/>
            <person name="Alikhan N.F."/>
            <person name="Baker D."/>
            <person name="Gharbi K."/>
            <person name="Hall N."/>
            <person name="Watson M."/>
            <person name="Adriaenssens E.M."/>
            <person name="Foster-Nyarko E."/>
            <person name="Jarju S."/>
            <person name="Secka A."/>
            <person name="Antonio M."/>
            <person name="Oren A."/>
            <person name="Chaudhuri R.R."/>
            <person name="La Ragione R."/>
            <person name="Hildebrand F."/>
            <person name="Pallen M.J."/>
        </authorList>
    </citation>
    <scope>NUCLEOTIDE SEQUENCE</scope>
    <source>
        <strain evidence="7">ChiSxjej3B15-572</strain>
    </source>
</reference>
<reference evidence="7" key="2">
    <citation type="submission" date="2021-04" db="EMBL/GenBank/DDBJ databases">
        <authorList>
            <person name="Gilroy R."/>
        </authorList>
    </citation>
    <scope>NUCLEOTIDE SEQUENCE</scope>
    <source>
        <strain evidence="7">ChiSxjej3B15-572</strain>
    </source>
</reference>
<name>A0A9D1VGK9_9LACO</name>
<evidence type="ECO:0000256" key="1">
    <source>
        <dbReference type="ARBA" id="ARBA00022512"/>
    </source>
</evidence>
<dbReference type="InterPro" id="IPR019931">
    <property type="entry name" value="LPXTG_anchor"/>
</dbReference>
<dbReference type="NCBIfam" id="TIGR01167">
    <property type="entry name" value="LPXTG_anchor"/>
    <property type="match status" value="1"/>
</dbReference>
<evidence type="ECO:0000313" key="7">
    <source>
        <dbReference type="EMBL" id="HIX35027.1"/>
    </source>
</evidence>
<keyword evidence="4" id="KW-0572">Peptidoglycan-anchor</keyword>
<keyword evidence="3" id="KW-0732">Signal</keyword>
<feature type="region of interest" description="Disordered" evidence="5">
    <location>
        <begin position="308"/>
        <end position="336"/>
    </location>
</feature>
<feature type="compositionally biased region" description="Polar residues" evidence="5">
    <location>
        <begin position="319"/>
        <end position="331"/>
    </location>
</feature>
<dbReference type="Proteomes" id="UP000824231">
    <property type="component" value="Unassembled WGS sequence"/>
</dbReference>
<accession>A0A9D1VGK9</accession>
<dbReference type="InterPro" id="IPR059115">
    <property type="entry name" value="Rib"/>
</dbReference>
<dbReference type="PROSITE" id="PS50847">
    <property type="entry name" value="GRAM_POS_ANCHORING"/>
    <property type="match status" value="1"/>
</dbReference>
<dbReference type="AlphaFoldDB" id="A0A9D1VGK9"/>
<dbReference type="Pfam" id="PF00746">
    <property type="entry name" value="Gram_pos_anchor"/>
    <property type="match status" value="1"/>
</dbReference>
<proteinExistence type="predicted"/>
<evidence type="ECO:0000259" key="6">
    <source>
        <dbReference type="PROSITE" id="PS50847"/>
    </source>
</evidence>
<dbReference type="EMBL" id="DXFH01000002">
    <property type="protein sequence ID" value="HIX35027.1"/>
    <property type="molecule type" value="Genomic_DNA"/>
</dbReference>
<evidence type="ECO:0000313" key="8">
    <source>
        <dbReference type="Proteomes" id="UP000824231"/>
    </source>
</evidence>
<evidence type="ECO:0000256" key="5">
    <source>
        <dbReference type="SAM" id="MobiDB-lite"/>
    </source>
</evidence>
<sequence length="393" mass="41803">MNNYYAYLEAQNAYVAAVKTWAHHKNHDNAVAVVTAKNARDAAQSKVQSALNARDNFNKLTQAFTTATENYNNAKVNYLSSLGQYNSDSQLLDHFNKTSEAFTTAAINYDNAKEAFLVAQGNLTNANKTLEQFTQTDADKYGDLLKGGTITITAGEVPAVPSIDDVAGALKAAKVNFATVETLDNGGSQAPSKDQITDNKDAQNAIASVAWADPAQVAKDSKTAGTYTEKLLVTFKDGSTKTIDYKLVVKPSSKTDDNNQNSVVSKVEWADPAQVAKDSKTPGTYTEKLLVTFKDGSTKTIDWTLVVKPNESKNDQQNDNKGTQTPSTSDVQAAIKSGKTGSSVVVKAAAKKSVAKKAAAKKLPQTGNNSAVVALGALTGMLGLGLAAKKREF</sequence>
<gene>
    <name evidence="7" type="ORF">H9856_01225</name>
</gene>
<dbReference type="Pfam" id="PF08428">
    <property type="entry name" value="Rib"/>
    <property type="match status" value="2"/>
</dbReference>
<evidence type="ECO:0000256" key="3">
    <source>
        <dbReference type="ARBA" id="ARBA00022729"/>
    </source>
</evidence>
<keyword evidence="1" id="KW-0134">Cell wall</keyword>
<keyword evidence="2" id="KW-0964">Secreted</keyword>
<organism evidence="7 8">
    <name type="scientific">Candidatus Limosilactobacillus merdigallinarum</name>
    <dbReference type="NCBI Taxonomy" id="2838652"/>
    <lineage>
        <taxon>Bacteria</taxon>
        <taxon>Bacillati</taxon>
        <taxon>Bacillota</taxon>
        <taxon>Bacilli</taxon>
        <taxon>Lactobacillales</taxon>
        <taxon>Lactobacillaceae</taxon>
        <taxon>Limosilactobacillus</taxon>
    </lineage>
</organism>
<evidence type="ECO:0000256" key="4">
    <source>
        <dbReference type="ARBA" id="ARBA00023088"/>
    </source>
</evidence>
<protein>
    <submittedName>
        <fullName evidence="7">LPXTG cell wall anchor domain-containing protein</fullName>
    </submittedName>
</protein>